<dbReference type="WBParaSite" id="nRc.2.0.1.t13722-RA">
    <property type="protein sequence ID" value="nRc.2.0.1.t13722-RA"/>
    <property type="gene ID" value="nRc.2.0.1.g13722"/>
</dbReference>
<sequence>HRRDWKFWVWNYSNETHSIDVEDWTPCAAGRLCMGGRCVDHPDALQHVIPQQQSGGIRVECDNEKSCVRFQGTLIEGKKALRLTSCENRSCKKKNIACPGNGEIKQFCYMASNKHFFAV</sequence>
<evidence type="ECO:0000313" key="2">
    <source>
        <dbReference type="WBParaSite" id="nRc.2.0.1.t13722-RA"/>
    </source>
</evidence>
<accession>A0A915IK06</accession>
<name>A0A915IK06_ROMCU</name>
<dbReference type="AlphaFoldDB" id="A0A915IK06"/>
<evidence type="ECO:0000313" key="1">
    <source>
        <dbReference type="Proteomes" id="UP000887565"/>
    </source>
</evidence>
<dbReference type="Proteomes" id="UP000887565">
    <property type="component" value="Unplaced"/>
</dbReference>
<protein>
    <submittedName>
        <fullName evidence="2">Uncharacterized protein</fullName>
    </submittedName>
</protein>
<proteinExistence type="predicted"/>
<reference evidence="2" key="1">
    <citation type="submission" date="2022-11" db="UniProtKB">
        <authorList>
            <consortium name="WormBaseParasite"/>
        </authorList>
    </citation>
    <scope>IDENTIFICATION</scope>
</reference>
<organism evidence="1 2">
    <name type="scientific">Romanomermis culicivorax</name>
    <name type="common">Nematode worm</name>
    <dbReference type="NCBI Taxonomy" id="13658"/>
    <lineage>
        <taxon>Eukaryota</taxon>
        <taxon>Metazoa</taxon>
        <taxon>Ecdysozoa</taxon>
        <taxon>Nematoda</taxon>
        <taxon>Enoplea</taxon>
        <taxon>Dorylaimia</taxon>
        <taxon>Mermithida</taxon>
        <taxon>Mermithoidea</taxon>
        <taxon>Mermithidae</taxon>
        <taxon>Romanomermis</taxon>
    </lineage>
</organism>
<keyword evidence="1" id="KW-1185">Reference proteome</keyword>